<sequence length="301" mass="35502">MDLVSVLMSVYSESVSELEESVSSILNQTYSSIEFIIVVDNPQNIKAIDYLRKCQDFDKRVKIFINKNNRGLVYSLNKGIKLCTGKYIARMDADDVALKYRIEKELGYLKKNNLALVSSNYLIIDQNGTQIGQSSFPQGKNKIKKLLRKENCMGHPTWLVKKVVFDKLGGYRDIDTCEDYDFLIRMSINRFDFDNIKEPLIRYRFNVDSISRKKKYRQKIISQILAKNYRLNKVTDVRLLNLYLKSNEYKSDLNIQKELNDLKNIFLSSKRIYRMKYLYRILRLKIKKYNRINSLIRNGLC</sequence>
<gene>
    <name evidence="2" type="ORF">LRLP16767_LR3C6_00019</name>
</gene>
<dbReference type="GO" id="GO:0016758">
    <property type="term" value="F:hexosyltransferase activity"/>
    <property type="evidence" value="ECO:0007669"/>
    <property type="project" value="UniProtKB-ARBA"/>
</dbReference>
<dbReference type="Pfam" id="PF00535">
    <property type="entry name" value="Glycos_transf_2"/>
    <property type="match status" value="1"/>
</dbReference>
<dbReference type="PANTHER" id="PTHR22916:SF3">
    <property type="entry name" value="UDP-GLCNAC:BETAGAL BETA-1,3-N-ACETYLGLUCOSAMINYLTRANSFERASE-LIKE PROTEIN 1"/>
    <property type="match status" value="1"/>
</dbReference>
<dbReference type="SUPFAM" id="SSF53448">
    <property type="entry name" value="Nucleotide-diphospho-sugar transferases"/>
    <property type="match status" value="1"/>
</dbReference>
<evidence type="ECO:0000313" key="2">
    <source>
        <dbReference type="EMBL" id="CUR38067.1"/>
    </source>
</evidence>
<evidence type="ECO:0000259" key="1">
    <source>
        <dbReference type="Pfam" id="PF00535"/>
    </source>
</evidence>
<dbReference type="InterPro" id="IPR001173">
    <property type="entry name" value="Glyco_trans_2-like"/>
</dbReference>
<protein>
    <submittedName>
        <fullName evidence="2">Glycosyltransferase</fullName>
    </submittedName>
</protein>
<accession>A0A0U5JME9</accession>
<dbReference type="InterPro" id="IPR029044">
    <property type="entry name" value="Nucleotide-diphossugar_trans"/>
</dbReference>
<dbReference type="EMBL" id="LN887307">
    <property type="protein sequence ID" value="CUR38067.1"/>
    <property type="molecule type" value="Genomic_DNA"/>
</dbReference>
<proteinExistence type="predicted"/>
<keyword evidence="2" id="KW-0808">Transferase</keyword>
<reference evidence="2" key="1">
    <citation type="submission" date="2015-10" db="EMBL/GenBank/DDBJ databases">
        <authorList>
            <person name="Gilbert D.G."/>
        </authorList>
    </citation>
    <scope>NUCLEOTIDE SEQUENCE</scope>
    <source>
        <strain evidence="2">3c6</strain>
    </source>
</reference>
<name>A0A0U5JME9_LIMRT</name>
<feature type="domain" description="Glycosyltransferase 2-like" evidence="1">
    <location>
        <begin position="5"/>
        <end position="168"/>
    </location>
</feature>
<dbReference type="Gene3D" id="3.90.550.10">
    <property type="entry name" value="Spore Coat Polysaccharide Biosynthesis Protein SpsA, Chain A"/>
    <property type="match status" value="1"/>
</dbReference>
<dbReference type="AlphaFoldDB" id="A0A0U5JME9"/>
<dbReference type="PANTHER" id="PTHR22916">
    <property type="entry name" value="GLYCOSYLTRANSFERASE"/>
    <property type="match status" value="1"/>
</dbReference>
<organism evidence="2">
    <name type="scientific">Limosilactobacillus reuteri</name>
    <name type="common">Lactobacillus reuteri</name>
    <dbReference type="NCBI Taxonomy" id="1598"/>
    <lineage>
        <taxon>Bacteria</taxon>
        <taxon>Bacillati</taxon>
        <taxon>Bacillota</taxon>
        <taxon>Bacilli</taxon>
        <taxon>Lactobacillales</taxon>
        <taxon>Lactobacillaceae</taxon>
        <taxon>Limosilactobacillus</taxon>
    </lineage>
</organism>